<feature type="region of interest" description="Disordered" evidence="1">
    <location>
        <begin position="95"/>
        <end position="172"/>
    </location>
</feature>
<accession>A0A7W3ZAK9</accession>
<proteinExistence type="predicted"/>
<reference evidence="2 3" key="1">
    <citation type="submission" date="2020-08" db="EMBL/GenBank/DDBJ databases">
        <title>Amycolatopsis sp. nov. DR6-1 isolated from Dendrobium heterocarpum.</title>
        <authorList>
            <person name="Tedsree N."/>
            <person name="Kuncharoen N."/>
            <person name="Likhitwitayawuid K."/>
            <person name="Tanasupawat S."/>
        </authorList>
    </citation>
    <scope>NUCLEOTIDE SEQUENCE [LARGE SCALE GENOMIC DNA]</scope>
    <source>
        <strain evidence="2 3">DR6-1</strain>
    </source>
</reference>
<dbReference type="AlphaFoldDB" id="A0A7W3ZAK9"/>
<evidence type="ECO:0000313" key="2">
    <source>
        <dbReference type="EMBL" id="MBB1153972.1"/>
    </source>
</evidence>
<dbReference type="RefSeq" id="WP_182891062.1">
    <property type="nucleotide sequence ID" value="NZ_JACGZW010000004.1"/>
</dbReference>
<protein>
    <submittedName>
        <fullName evidence="2">Uncharacterized protein</fullName>
    </submittedName>
</protein>
<evidence type="ECO:0000313" key="3">
    <source>
        <dbReference type="Proteomes" id="UP000526734"/>
    </source>
</evidence>
<dbReference type="Proteomes" id="UP000526734">
    <property type="component" value="Unassembled WGS sequence"/>
</dbReference>
<feature type="compositionally biased region" description="Basic and acidic residues" evidence="1">
    <location>
        <begin position="116"/>
        <end position="126"/>
    </location>
</feature>
<organism evidence="2 3">
    <name type="scientific">Amycolatopsis dendrobii</name>
    <dbReference type="NCBI Taxonomy" id="2760662"/>
    <lineage>
        <taxon>Bacteria</taxon>
        <taxon>Bacillati</taxon>
        <taxon>Actinomycetota</taxon>
        <taxon>Actinomycetes</taxon>
        <taxon>Pseudonocardiales</taxon>
        <taxon>Pseudonocardiaceae</taxon>
        <taxon>Amycolatopsis</taxon>
    </lineage>
</organism>
<dbReference type="EMBL" id="JACGZW010000004">
    <property type="protein sequence ID" value="MBB1153972.1"/>
    <property type="molecule type" value="Genomic_DNA"/>
</dbReference>
<feature type="compositionally biased region" description="Basic and acidic residues" evidence="1">
    <location>
        <begin position="95"/>
        <end position="107"/>
    </location>
</feature>
<comment type="caution">
    <text evidence="2">The sequence shown here is derived from an EMBL/GenBank/DDBJ whole genome shotgun (WGS) entry which is preliminary data.</text>
</comment>
<gene>
    <name evidence="2" type="ORF">H4281_12590</name>
</gene>
<name>A0A7W3ZAK9_9PSEU</name>
<evidence type="ECO:0000256" key="1">
    <source>
        <dbReference type="SAM" id="MobiDB-lite"/>
    </source>
</evidence>
<keyword evidence="3" id="KW-1185">Reference proteome</keyword>
<feature type="compositionally biased region" description="Polar residues" evidence="1">
    <location>
        <begin position="133"/>
        <end position="145"/>
    </location>
</feature>
<sequence>MPDFRVSDTASEHPKLRAAGLAAFGLWAAAGSWCMNPAHLTDGWVPLYYVQSWSSGKKLAKKLVEVGLWSEETRDSTPGFRYHDWTDIQRSRSSIEDEKRKARDRMARVRSGSVRANKERTFDRTGPEGSANVHDSLTLTLTHTPSGDLGGEVTNAPRGFERPPAQCPRHRGNPNAPACGACADARRSAESWDDREVQRAEEIGREIDQARTDPRMRCSHGADGGLYIHPVSGKSATCAHCRRAQEAS</sequence>